<evidence type="ECO:0008006" key="4">
    <source>
        <dbReference type="Google" id="ProtNLM"/>
    </source>
</evidence>
<name>A0AAW8CKV6_9BURK</name>
<keyword evidence="1" id="KW-0732">Signal</keyword>
<accession>A0AAW8CKV6</accession>
<comment type="caution">
    <text evidence="2">The sequence shown here is derived from an EMBL/GenBank/DDBJ whole genome shotgun (WGS) entry which is preliminary data.</text>
</comment>
<dbReference type="EMBL" id="JAUSRD010000001">
    <property type="protein sequence ID" value="MDP9890964.1"/>
    <property type="molecule type" value="Genomic_DNA"/>
</dbReference>
<dbReference type="Proteomes" id="UP001242045">
    <property type="component" value="Unassembled WGS sequence"/>
</dbReference>
<sequence>MRLRRLCGAAALAVALGASHAGPPAPSPAAAQVVRVQPSADHVPANLLRLSIEFATRIEGPVLPRLALLRPDGKPLAQPFLEQELWSPSGRILTVLMHPGRVKTGLNAREVLGPILVDGDDVTLTLDGHPVRHWRVGPADRRGPTVSAWRLSSVHAGSRQALVVTLDDTIDGREADYIAIADPQGRRVSGQALLKDGERTWAFTPHAPWRAGEYRLIARGTLEDPAGNRLGGRFETPAATPASAPTDAALAFTVGSAPSSASAHRP</sequence>
<dbReference type="AlphaFoldDB" id="A0AAW8CKV6"/>
<proteinExistence type="predicted"/>
<evidence type="ECO:0000313" key="2">
    <source>
        <dbReference type="EMBL" id="MDP9890964.1"/>
    </source>
</evidence>
<evidence type="ECO:0000313" key="3">
    <source>
        <dbReference type="Proteomes" id="UP001242045"/>
    </source>
</evidence>
<dbReference type="RefSeq" id="WP_307683454.1">
    <property type="nucleotide sequence ID" value="NZ_JAUSRD010000001.1"/>
</dbReference>
<reference evidence="2" key="1">
    <citation type="submission" date="2023-07" db="EMBL/GenBank/DDBJ databases">
        <title>Sorghum-associated microbial communities from plants grown in Nebraska, USA.</title>
        <authorList>
            <person name="Schachtman D."/>
        </authorList>
    </citation>
    <scope>NUCLEOTIDE SEQUENCE</scope>
    <source>
        <strain evidence="2">DS3754</strain>
    </source>
</reference>
<feature type="signal peptide" evidence="1">
    <location>
        <begin position="1"/>
        <end position="21"/>
    </location>
</feature>
<organism evidence="2 3">
    <name type="scientific">Variovorax boronicumulans</name>
    <dbReference type="NCBI Taxonomy" id="436515"/>
    <lineage>
        <taxon>Bacteria</taxon>
        <taxon>Pseudomonadati</taxon>
        <taxon>Pseudomonadota</taxon>
        <taxon>Betaproteobacteria</taxon>
        <taxon>Burkholderiales</taxon>
        <taxon>Comamonadaceae</taxon>
        <taxon>Variovorax</taxon>
    </lineage>
</organism>
<evidence type="ECO:0000256" key="1">
    <source>
        <dbReference type="SAM" id="SignalP"/>
    </source>
</evidence>
<feature type="chain" id="PRO_5043723400" description="SbsA Ig-like domain-containing protein" evidence="1">
    <location>
        <begin position="22"/>
        <end position="266"/>
    </location>
</feature>
<gene>
    <name evidence="2" type="ORF">J2W31_000060</name>
</gene>
<protein>
    <recommendedName>
        <fullName evidence="4">SbsA Ig-like domain-containing protein</fullName>
    </recommendedName>
</protein>